<dbReference type="Proteomes" id="UP000001070">
    <property type="component" value="Unassembled WGS sequence"/>
</dbReference>
<accession>B4JSN1</accession>
<dbReference type="HOGENOM" id="CLU_2690400_0_0_1"/>
<evidence type="ECO:0000313" key="3">
    <source>
        <dbReference type="Proteomes" id="UP000001070"/>
    </source>
</evidence>
<feature type="compositionally biased region" description="Basic residues" evidence="1">
    <location>
        <begin position="61"/>
        <end position="74"/>
    </location>
</feature>
<evidence type="ECO:0000313" key="2">
    <source>
        <dbReference type="EMBL" id="EDV94771.1"/>
    </source>
</evidence>
<sequence length="74" mass="8018">MTNHSQPAAGCYCPPSSTNVAIEPVGQVPCGGAQGQNGEMRYGPPPPPPVYRRPPNQRMCNHCKRKGKKRCSIQ</sequence>
<feature type="region of interest" description="Disordered" evidence="1">
    <location>
        <begin position="29"/>
        <end position="74"/>
    </location>
</feature>
<dbReference type="InParanoid" id="B4JSN1"/>
<dbReference type="EMBL" id="CH916373">
    <property type="protein sequence ID" value="EDV94771.1"/>
    <property type="molecule type" value="Genomic_DNA"/>
</dbReference>
<name>B4JSN1_DROGR</name>
<proteinExistence type="predicted"/>
<evidence type="ECO:0000256" key="1">
    <source>
        <dbReference type="SAM" id="MobiDB-lite"/>
    </source>
</evidence>
<reference evidence="2 3" key="1">
    <citation type="journal article" date="2007" name="Nature">
        <title>Evolution of genes and genomes on the Drosophila phylogeny.</title>
        <authorList>
            <consortium name="Drosophila 12 Genomes Consortium"/>
            <person name="Clark A.G."/>
            <person name="Eisen M.B."/>
            <person name="Smith D.R."/>
            <person name="Bergman C.M."/>
            <person name="Oliver B."/>
            <person name="Markow T.A."/>
            <person name="Kaufman T.C."/>
            <person name="Kellis M."/>
            <person name="Gelbart W."/>
            <person name="Iyer V.N."/>
            <person name="Pollard D.A."/>
            <person name="Sackton T.B."/>
            <person name="Larracuente A.M."/>
            <person name="Singh N.D."/>
            <person name="Abad J.P."/>
            <person name="Abt D.N."/>
            <person name="Adryan B."/>
            <person name="Aguade M."/>
            <person name="Akashi H."/>
            <person name="Anderson W.W."/>
            <person name="Aquadro C.F."/>
            <person name="Ardell D.H."/>
            <person name="Arguello R."/>
            <person name="Artieri C.G."/>
            <person name="Barbash D.A."/>
            <person name="Barker D."/>
            <person name="Barsanti P."/>
            <person name="Batterham P."/>
            <person name="Batzoglou S."/>
            <person name="Begun D."/>
            <person name="Bhutkar A."/>
            <person name="Blanco E."/>
            <person name="Bosak S.A."/>
            <person name="Bradley R.K."/>
            <person name="Brand A.D."/>
            <person name="Brent M.R."/>
            <person name="Brooks A.N."/>
            <person name="Brown R.H."/>
            <person name="Butlin R.K."/>
            <person name="Caggese C."/>
            <person name="Calvi B.R."/>
            <person name="Bernardo de Carvalho A."/>
            <person name="Caspi A."/>
            <person name="Castrezana S."/>
            <person name="Celniker S.E."/>
            <person name="Chang J.L."/>
            <person name="Chapple C."/>
            <person name="Chatterji S."/>
            <person name="Chinwalla A."/>
            <person name="Civetta A."/>
            <person name="Clifton S.W."/>
            <person name="Comeron J.M."/>
            <person name="Costello J.C."/>
            <person name="Coyne J.A."/>
            <person name="Daub J."/>
            <person name="David R.G."/>
            <person name="Delcher A.L."/>
            <person name="Delehaunty K."/>
            <person name="Do C.B."/>
            <person name="Ebling H."/>
            <person name="Edwards K."/>
            <person name="Eickbush T."/>
            <person name="Evans J.D."/>
            <person name="Filipski A."/>
            <person name="Findeiss S."/>
            <person name="Freyhult E."/>
            <person name="Fulton L."/>
            <person name="Fulton R."/>
            <person name="Garcia A.C."/>
            <person name="Gardiner A."/>
            <person name="Garfield D.A."/>
            <person name="Garvin B.E."/>
            <person name="Gibson G."/>
            <person name="Gilbert D."/>
            <person name="Gnerre S."/>
            <person name="Godfrey J."/>
            <person name="Good R."/>
            <person name="Gotea V."/>
            <person name="Gravely B."/>
            <person name="Greenberg A.J."/>
            <person name="Griffiths-Jones S."/>
            <person name="Gross S."/>
            <person name="Guigo R."/>
            <person name="Gustafson E.A."/>
            <person name="Haerty W."/>
            <person name="Hahn M.W."/>
            <person name="Halligan D.L."/>
            <person name="Halpern A.L."/>
            <person name="Halter G.M."/>
            <person name="Han M.V."/>
            <person name="Heger A."/>
            <person name="Hillier L."/>
            <person name="Hinrichs A.S."/>
            <person name="Holmes I."/>
            <person name="Hoskins R.A."/>
            <person name="Hubisz M.J."/>
            <person name="Hultmark D."/>
            <person name="Huntley M.A."/>
            <person name="Jaffe D.B."/>
            <person name="Jagadeeshan S."/>
            <person name="Jeck W.R."/>
            <person name="Johnson J."/>
            <person name="Jones C.D."/>
            <person name="Jordan W.C."/>
            <person name="Karpen G.H."/>
            <person name="Kataoka E."/>
            <person name="Keightley P.D."/>
            <person name="Kheradpour P."/>
            <person name="Kirkness E.F."/>
            <person name="Koerich L.B."/>
            <person name="Kristiansen K."/>
            <person name="Kudrna D."/>
            <person name="Kulathinal R.J."/>
            <person name="Kumar S."/>
            <person name="Kwok R."/>
            <person name="Lander E."/>
            <person name="Langley C.H."/>
            <person name="Lapoint R."/>
            <person name="Lazzaro B.P."/>
            <person name="Lee S.J."/>
            <person name="Levesque L."/>
            <person name="Li R."/>
            <person name="Lin C.F."/>
            <person name="Lin M.F."/>
            <person name="Lindblad-Toh K."/>
            <person name="Llopart A."/>
            <person name="Long M."/>
            <person name="Low L."/>
            <person name="Lozovsky E."/>
            <person name="Lu J."/>
            <person name="Luo M."/>
            <person name="Machado C.A."/>
            <person name="Makalowski W."/>
            <person name="Marzo M."/>
            <person name="Matsuda M."/>
            <person name="Matzkin L."/>
            <person name="McAllister B."/>
            <person name="McBride C.S."/>
            <person name="McKernan B."/>
            <person name="McKernan K."/>
            <person name="Mendez-Lago M."/>
            <person name="Minx P."/>
            <person name="Mollenhauer M.U."/>
            <person name="Montooth K."/>
            <person name="Mount S.M."/>
            <person name="Mu X."/>
            <person name="Myers E."/>
            <person name="Negre B."/>
            <person name="Newfeld S."/>
            <person name="Nielsen R."/>
            <person name="Noor M.A."/>
            <person name="O'Grady P."/>
            <person name="Pachter L."/>
            <person name="Papaceit M."/>
            <person name="Parisi M.J."/>
            <person name="Parisi M."/>
            <person name="Parts L."/>
            <person name="Pedersen J.S."/>
            <person name="Pesole G."/>
            <person name="Phillippy A.M."/>
            <person name="Ponting C.P."/>
            <person name="Pop M."/>
            <person name="Porcelli D."/>
            <person name="Powell J.R."/>
            <person name="Prohaska S."/>
            <person name="Pruitt K."/>
            <person name="Puig M."/>
            <person name="Quesneville H."/>
            <person name="Ram K.R."/>
            <person name="Rand D."/>
            <person name="Rasmussen M.D."/>
            <person name="Reed L.K."/>
            <person name="Reenan R."/>
            <person name="Reily A."/>
            <person name="Remington K.A."/>
            <person name="Rieger T.T."/>
            <person name="Ritchie M.G."/>
            <person name="Robin C."/>
            <person name="Rogers Y.H."/>
            <person name="Rohde C."/>
            <person name="Rozas J."/>
            <person name="Rubenfield M.J."/>
            <person name="Ruiz A."/>
            <person name="Russo S."/>
            <person name="Salzberg S.L."/>
            <person name="Sanchez-Gracia A."/>
            <person name="Saranga D.J."/>
            <person name="Sato H."/>
            <person name="Schaeffer S.W."/>
            <person name="Schatz M.C."/>
            <person name="Schlenke T."/>
            <person name="Schwartz R."/>
            <person name="Segarra C."/>
            <person name="Singh R.S."/>
            <person name="Sirot L."/>
            <person name="Sirota M."/>
            <person name="Sisneros N.B."/>
            <person name="Smith C.D."/>
            <person name="Smith T.F."/>
            <person name="Spieth J."/>
            <person name="Stage D.E."/>
            <person name="Stark A."/>
            <person name="Stephan W."/>
            <person name="Strausberg R.L."/>
            <person name="Strempel S."/>
            <person name="Sturgill D."/>
            <person name="Sutton G."/>
            <person name="Sutton G.G."/>
            <person name="Tao W."/>
            <person name="Teichmann S."/>
            <person name="Tobari Y.N."/>
            <person name="Tomimura Y."/>
            <person name="Tsolas J.M."/>
            <person name="Valente V.L."/>
            <person name="Venter E."/>
            <person name="Venter J.C."/>
            <person name="Vicario S."/>
            <person name="Vieira F.G."/>
            <person name="Vilella A.J."/>
            <person name="Villasante A."/>
            <person name="Walenz B."/>
            <person name="Wang J."/>
            <person name="Wasserman M."/>
            <person name="Watts T."/>
            <person name="Wilson D."/>
            <person name="Wilson R.K."/>
            <person name="Wing R.A."/>
            <person name="Wolfner M.F."/>
            <person name="Wong A."/>
            <person name="Wong G.K."/>
            <person name="Wu C.I."/>
            <person name="Wu G."/>
            <person name="Yamamoto D."/>
            <person name="Yang H.P."/>
            <person name="Yang S.P."/>
            <person name="Yorke J.A."/>
            <person name="Yoshida K."/>
            <person name="Zdobnov E."/>
            <person name="Zhang P."/>
            <person name="Zhang Y."/>
            <person name="Zimin A.V."/>
            <person name="Baldwin J."/>
            <person name="Abdouelleil A."/>
            <person name="Abdulkadir J."/>
            <person name="Abebe A."/>
            <person name="Abera B."/>
            <person name="Abreu J."/>
            <person name="Acer S.C."/>
            <person name="Aftuck L."/>
            <person name="Alexander A."/>
            <person name="An P."/>
            <person name="Anderson E."/>
            <person name="Anderson S."/>
            <person name="Arachi H."/>
            <person name="Azer M."/>
            <person name="Bachantsang P."/>
            <person name="Barry A."/>
            <person name="Bayul T."/>
            <person name="Berlin A."/>
            <person name="Bessette D."/>
            <person name="Bloom T."/>
            <person name="Blye J."/>
            <person name="Boguslavskiy L."/>
            <person name="Bonnet C."/>
            <person name="Boukhgalter B."/>
            <person name="Bourzgui I."/>
            <person name="Brown A."/>
            <person name="Cahill P."/>
            <person name="Channer S."/>
            <person name="Cheshatsang Y."/>
            <person name="Chuda L."/>
            <person name="Citroen M."/>
            <person name="Collymore A."/>
            <person name="Cooke P."/>
            <person name="Costello M."/>
            <person name="D'Aco K."/>
            <person name="Daza R."/>
            <person name="De Haan G."/>
            <person name="DeGray S."/>
            <person name="DeMaso C."/>
            <person name="Dhargay N."/>
            <person name="Dooley K."/>
            <person name="Dooley E."/>
            <person name="Doricent M."/>
            <person name="Dorje P."/>
            <person name="Dorjee K."/>
            <person name="Dupes A."/>
            <person name="Elong R."/>
            <person name="Falk J."/>
            <person name="Farina A."/>
            <person name="Faro S."/>
            <person name="Ferguson D."/>
            <person name="Fisher S."/>
            <person name="Foley C.D."/>
            <person name="Franke A."/>
            <person name="Friedrich D."/>
            <person name="Gadbois L."/>
            <person name="Gearin G."/>
            <person name="Gearin C.R."/>
            <person name="Giannoukos G."/>
            <person name="Goode T."/>
            <person name="Graham J."/>
            <person name="Grandbois E."/>
            <person name="Grewal S."/>
            <person name="Gyaltsen K."/>
            <person name="Hafez N."/>
            <person name="Hagos B."/>
            <person name="Hall J."/>
            <person name="Henson C."/>
            <person name="Hollinger A."/>
            <person name="Honan T."/>
            <person name="Huard M.D."/>
            <person name="Hughes L."/>
            <person name="Hurhula B."/>
            <person name="Husby M.E."/>
            <person name="Kamat A."/>
            <person name="Kanga B."/>
            <person name="Kashin S."/>
            <person name="Khazanovich D."/>
            <person name="Kisner P."/>
            <person name="Lance K."/>
            <person name="Lara M."/>
            <person name="Lee W."/>
            <person name="Lennon N."/>
            <person name="Letendre F."/>
            <person name="LeVine R."/>
            <person name="Lipovsky A."/>
            <person name="Liu X."/>
            <person name="Liu J."/>
            <person name="Liu S."/>
            <person name="Lokyitsang T."/>
            <person name="Lokyitsang Y."/>
            <person name="Lubonja R."/>
            <person name="Lui A."/>
            <person name="MacDonald P."/>
            <person name="Magnisalis V."/>
            <person name="Maru K."/>
            <person name="Matthews C."/>
            <person name="McCusker W."/>
            <person name="McDonough S."/>
            <person name="Mehta T."/>
            <person name="Meldrim J."/>
            <person name="Meneus L."/>
            <person name="Mihai O."/>
            <person name="Mihalev A."/>
            <person name="Mihova T."/>
            <person name="Mittelman R."/>
            <person name="Mlenga V."/>
            <person name="Montmayeur A."/>
            <person name="Mulrain L."/>
            <person name="Navidi A."/>
            <person name="Naylor J."/>
            <person name="Negash T."/>
            <person name="Nguyen T."/>
            <person name="Nguyen N."/>
            <person name="Nicol R."/>
            <person name="Norbu C."/>
            <person name="Norbu N."/>
            <person name="Novod N."/>
            <person name="O'Neill B."/>
            <person name="Osman S."/>
            <person name="Markiewicz E."/>
            <person name="Oyono O.L."/>
            <person name="Patti C."/>
            <person name="Phunkhang P."/>
            <person name="Pierre F."/>
            <person name="Priest M."/>
            <person name="Raghuraman S."/>
            <person name="Rege F."/>
            <person name="Reyes R."/>
            <person name="Rise C."/>
            <person name="Rogov P."/>
            <person name="Ross K."/>
            <person name="Ryan E."/>
            <person name="Settipalli S."/>
            <person name="Shea T."/>
            <person name="Sherpa N."/>
            <person name="Shi L."/>
            <person name="Shih D."/>
            <person name="Sparrow T."/>
            <person name="Spaulding J."/>
            <person name="Stalker J."/>
            <person name="Stange-Thomann N."/>
            <person name="Stavropoulos S."/>
            <person name="Stone C."/>
            <person name="Strader C."/>
            <person name="Tesfaye S."/>
            <person name="Thomson T."/>
            <person name="Thoulutsang Y."/>
            <person name="Thoulutsang D."/>
            <person name="Topham K."/>
            <person name="Topping I."/>
            <person name="Tsamla T."/>
            <person name="Vassiliev H."/>
            <person name="Vo A."/>
            <person name="Wangchuk T."/>
            <person name="Wangdi T."/>
            <person name="Weiand M."/>
            <person name="Wilkinson J."/>
            <person name="Wilson A."/>
            <person name="Yadav S."/>
            <person name="Young G."/>
            <person name="Yu Q."/>
            <person name="Zembek L."/>
            <person name="Zhong D."/>
            <person name="Zimmer A."/>
            <person name="Zwirko Z."/>
            <person name="Jaffe D.B."/>
            <person name="Alvarez P."/>
            <person name="Brockman W."/>
            <person name="Butler J."/>
            <person name="Chin C."/>
            <person name="Gnerre S."/>
            <person name="Grabherr M."/>
            <person name="Kleber M."/>
            <person name="Mauceli E."/>
            <person name="MacCallum I."/>
        </authorList>
    </citation>
    <scope>NUCLEOTIDE SEQUENCE [LARGE SCALE GENOMIC DNA]</scope>
    <source>
        <strain evidence="3">Tucson 15287-2541.00</strain>
    </source>
</reference>
<gene>
    <name evidence="2" type="primary">Dgri\GH17801</name>
    <name evidence="2" type="ORF">Dgri_GH17801</name>
</gene>
<feature type="compositionally biased region" description="Pro residues" evidence="1">
    <location>
        <begin position="43"/>
        <end position="52"/>
    </location>
</feature>
<dbReference type="AlphaFoldDB" id="B4JSN1"/>
<keyword evidence="3" id="KW-1185">Reference proteome</keyword>
<protein>
    <submittedName>
        <fullName evidence="2">GH17801</fullName>
    </submittedName>
</protein>
<organism evidence="3">
    <name type="scientific">Drosophila grimshawi</name>
    <name type="common">Hawaiian fruit fly</name>
    <name type="synonym">Idiomyia grimshawi</name>
    <dbReference type="NCBI Taxonomy" id="7222"/>
    <lineage>
        <taxon>Eukaryota</taxon>
        <taxon>Metazoa</taxon>
        <taxon>Ecdysozoa</taxon>
        <taxon>Arthropoda</taxon>
        <taxon>Hexapoda</taxon>
        <taxon>Insecta</taxon>
        <taxon>Pterygota</taxon>
        <taxon>Neoptera</taxon>
        <taxon>Endopterygota</taxon>
        <taxon>Diptera</taxon>
        <taxon>Brachycera</taxon>
        <taxon>Muscomorpha</taxon>
        <taxon>Ephydroidea</taxon>
        <taxon>Drosophilidae</taxon>
        <taxon>Drosophila</taxon>
        <taxon>Hawaiian Drosophila</taxon>
    </lineage>
</organism>